<dbReference type="EMBL" id="QJJS01000014">
    <property type="protein sequence ID" value="PXW94389.1"/>
    <property type="molecule type" value="Genomic_DNA"/>
</dbReference>
<gene>
    <name evidence="1" type="ORF">C7444_11488</name>
</gene>
<dbReference type="AlphaFoldDB" id="A0A318GYC6"/>
<evidence type="ECO:0000313" key="1">
    <source>
        <dbReference type="EMBL" id="PXW94389.1"/>
    </source>
</evidence>
<dbReference type="SUPFAM" id="SSF52317">
    <property type="entry name" value="Class I glutamine amidotransferase-like"/>
    <property type="match status" value="1"/>
</dbReference>
<keyword evidence="2" id="KW-1185">Reference proteome</keyword>
<name>A0A318GYC6_9BURK</name>
<dbReference type="Proteomes" id="UP000247811">
    <property type="component" value="Unassembled WGS sequence"/>
</dbReference>
<dbReference type="InterPro" id="IPR029062">
    <property type="entry name" value="Class_I_gatase-like"/>
</dbReference>
<evidence type="ECO:0008006" key="3">
    <source>
        <dbReference type="Google" id="ProtNLM"/>
    </source>
</evidence>
<protein>
    <recommendedName>
        <fullName evidence="3">DJ-1/PfpI family protein</fullName>
    </recommendedName>
</protein>
<organism evidence="1 2">
    <name type="scientific">Sphaerotilus hippei</name>
    <dbReference type="NCBI Taxonomy" id="744406"/>
    <lineage>
        <taxon>Bacteria</taxon>
        <taxon>Pseudomonadati</taxon>
        <taxon>Pseudomonadota</taxon>
        <taxon>Betaproteobacteria</taxon>
        <taxon>Burkholderiales</taxon>
        <taxon>Sphaerotilaceae</taxon>
        <taxon>Sphaerotilus</taxon>
    </lineage>
</organism>
<evidence type="ECO:0000313" key="2">
    <source>
        <dbReference type="Proteomes" id="UP000247811"/>
    </source>
</evidence>
<dbReference type="Gene3D" id="3.40.50.880">
    <property type="match status" value="1"/>
</dbReference>
<reference evidence="1 2" key="1">
    <citation type="submission" date="2018-05" db="EMBL/GenBank/DDBJ databases">
        <title>Genomic Encyclopedia of Type Strains, Phase IV (KMG-IV): sequencing the most valuable type-strain genomes for metagenomic binning, comparative biology and taxonomic classification.</title>
        <authorList>
            <person name="Goeker M."/>
        </authorList>
    </citation>
    <scope>NUCLEOTIDE SEQUENCE [LARGE SCALE GENOMIC DNA]</scope>
    <source>
        <strain evidence="1 2">DSM 566</strain>
    </source>
</reference>
<sequence length="101" mass="10576">MVLEAQATLHEACSADVVLVGSGLQTREVADVLDQPFVARGNVATAGGCLASVYLAAWVIARQEGVDAARSAIHDVAPVGEKEEHVERAMRHVMPFLGAPA</sequence>
<accession>A0A318GYC6</accession>
<comment type="caution">
    <text evidence="1">The sequence shown here is derived from an EMBL/GenBank/DDBJ whole genome shotgun (WGS) entry which is preliminary data.</text>
</comment>
<proteinExistence type="predicted"/>